<evidence type="ECO:0000313" key="3">
    <source>
        <dbReference type="EMBL" id="CAF3434771.1"/>
    </source>
</evidence>
<protein>
    <submittedName>
        <fullName evidence="3">Uncharacterized protein</fullName>
    </submittedName>
</protein>
<dbReference type="Proteomes" id="UP000663873">
    <property type="component" value="Unassembled WGS sequence"/>
</dbReference>
<dbReference type="Proteomes" id="UP000663872">
    <property type="component" value="Unassembled WGS sequence"/>
</dbReference>
<accession>A0A818CU28</accession>
<dbReference type="EMBL" id="CAJNYD010000045">
    <property type="protein sequence ID" value="CAF3193243.1"/>
    <property type="molecule type" value="Genomic_DNA"/>
</dbReference>
<dbReference type="Proteomes" id="UP000663825">
    <property type="component" value="Unassembled WGS sequence"/>
</dbReference>
<evidence type="ECO:0000256" key="1">
    <source>
        <dbReference type="SAM" id="MobiDB-lite"/>
    </source>
</evidence>
<evidence type="ECO:0000313" key="6">
    <source>
        <dbReference type="EMBL" id="CAF4477229.1"/>
    </source>
</evidence>
<dbReference type="EMBL" id="CAJOBR010008069">
    <property type="protein sequence ID" value="CAF4873570.1"/>
    <property type="molecule type" value="Genomic_DNA"/>
</dbReference>
<evidence type="ECO:0000313" key="9">
    <source>
        <dbReference type="Proteomes" id="UP000663873"/>
    </source>
</evidence>
<gene>
    <name evidence="4" type="ORF">GRG538_LOCUS14626</name>
    <name evidence="5" type="ORF">HFQ381_LOCUS17573</name>
    <name evidence="2" type="ORF">LUA448_LOCUS1731</name>
    <name evidence="7" type="ORF">QYT958_LOCUS28830</name>
    <name evidence="3" type="ORF">TIS948_LOCUS30652</name>
    <name evidence="6" type="ORF">UJA718_LOCUS24651</name>
</gene>
<dbReference type="OrthoDB" id="10013080at2759"/>
<dbReference type="Proteomes" id="UP000663848">
    <property type="component" value="Unassembled WGS sequence"/>
</dbReference>
<sequence length="133" mass="14881">MSEHDRYRILKWSSKTNLTSIVAGETGQKGPRADHLNERQGIYADSTTQTVYMTDLINHRVQKWPKDAEEDVSVAGSSDGDPGSDAKSLDSPYGLRVDEETKIFYVVDLLNHQTQRWKHGENEGDTIAGGNDM</sequence>
<dbReference type="EMBL" id="CAJOBO010001310">
    <property type="protein sequence ID" value="CAF4363718.1"/>
    <property type="molecule type" value="Genomic_DNA"/>
</dbReference>
<dbReference type="EMBL" id="CAJNXB010005654">
    <property type="protein sequence ID" value="CAF3434771.1"/>
    <property type="molecule type" value="Genomic_DNA"/>
</dbReference>
<evidence type="ECO:0000313" key="7">
    <source>
        <dbReference type="EMBL" id="CAF4873570.1"/>
    </source>
</evidence>
<dbReference type="InterPro" id="IPR011042">
    <property type="entry name" value="6-blade_b-propeller_TolB-like"/>
</dbReference>
<dbReference type="Proteomes" id="UP000663833">
    <property type="component" value="Unassembled WGS sequence"/>
</dbReference>
<keyword evidence="9" id="KW-1185">Reference proteome</keyword>
<dbReference type="AlphaFoldDB" id="A0A818CU28"/>
<evidence type="ECO:0000313" key="2">
    <source>
        <dbReference type="EMBL" id="CAF3193243.1"/>
    </source>
</evidence>
<proteinExistence type="predicted"/>
<evidence type="ECO:0000313" key="8">
    <source>
        <dbReference type="Proteomes" id="UP000663825"/>
    </source>
</evidence>
<name>A0A818CU28_9BILA</name>
<dbReference type="Gene3D" id="2.120.10.30">
    <property type="entry name" value="TolB, C-terminal domain"/>
    <property type="match status" value="1"/>
</dbReference>
<comment type="caution">
    <text evidence="3">The sequence shown here is derived from an EMBL/GenBank/DDBJ whole genome shotgun (WGS) entry which is preliminary data.</text>
</comment>
<dbReference type="EMBL" id="CAJNYT010002208">
    <property type="protein sequence ID" value="CAF3456498.1"/>
    <property type="molecule type" value="Genomic_DNA"/>
</dbReference>
<dbReference type="Proteomes" id="UP000663851">
    <property type="component" value="Unassembled WGS sequence"/>
</dbReference>
<evidence type="ECO:0000313" key="5">
    <source>
        <dbReference type="EMBL" id="CAF4363718.1"/>
    </source>
</evidence>
<dbReference type="EMBL" id="CAJOBP010005758">
    <property type="protein sequence ID" value="CAF4477229.1"/>
    <property type="molecule type" value="Genomic_DNA"/>
</dbReference>
<feature type="region of interest" description="Disordered" evidence="1">
    <location>
        <begin position="64"/>
        <end position="93"/>
    </location>
</feature>
<organism evidence="3 8">
    <name type="scientific">Rotaria socialis</name>
    <dbReference type="NCBI Taxonomy" id="392032"/>
    <lineage>
        <taxon>Eukaryota</taxon>
        <taxon>Metazoa</taxon>
        <taxon>Spiralia</taxon>
        <taxon>Gnathifera</taxon>
        <taxon>Rotifera</taxon>
        <taxon>Eurotatoria</taxon>
        <taxon>Bdelloidea</taxon>
        <taxon>Philodinida</taxon>
        <taxon>Philodinidae</taxon>
        <taxon>Rotaria</taxon>
    </lineage>
</organism>
<dbReference type="SUPFAM" id="SSF63825">
    <property type="entry name" value="YWTD domain"/>
    <property type="match status" value="1"/>
</dbReference>
<reference evidence="3" key="1">
    <citation type="submission" date="2021-02" db="EMBL/GenBank/DDBJ databases">
        <authorList>
            <person name="Nowell W R."/>
        </authorList>
    </citation>
    <scope>NUCLEOTIDE SEQUENCE</scope>
</reference>
<evidence type="ECO:0000313" key="4">
    <source>
        <dbReference type="EMBL" id="CAF3456498.1"/>
    </source>
</evidence>